<sequence length="135" mass="15583">MKKVICFSLWGDNPKYTIGAVKNADLSLDIYPDWICRYYVGKSTPSNTIEELKKRSNTEISIMHEEGNWEGMFWRFYAASDPSIDVMISRDADSRLDQRERKPLTNGLKAIRISHNERSSATRSTNTRRYVGGQK</sequence>
<proteinExistence type="predicted"/>
<feature type="region of interest" description="Disordered" evidence="1">
    <location>
        <begin position="116"/>
        <end position="135"/>
    </location>
</feature>
<evidence type="ECO:0000256" key="1">
    <source>
        <dbReference type="SAM" id="MobiDB-lite"/>
    </source>
</evidence>
<name>D6PL32_9ZZZZ</name>
<protein>
    <submittedName>
        <fullName evidence="2">Uncharacterized protein</fullName>
    </submittedName>
</protein>
<accession>D6PL32</accession>
<evidence type="ECO:0000313" key="2">
    <source>
        <dbReference type="EMBL" id="ADD96433.1"/>
    </source>
</evidence>
<organism evidence="2">
    <name type="scientific">uncultured organism MedDCM-OCT-S09-C426</name>
    <dbReference type="NCBI Taxonomy" id="743650"/>
    <lineage>
        <taxon>unclassified sequences</taxon>
        <taxon>environmental samples</taxon>
    </lineage>
</organism>
<dbReference type="AlphaFoldDB" id="D6PL32"/>
<reference evidence="2" key="1">
    <citation type="journal article" date="2010" name="ISME J.">
        <title>Metagenome of the Mediterranean deep chlorophyll maximum studied by direct and fosmid library 454 pyrosequencing.</title>
        <authorList>
            <person name="Ghai R."/>
            <person name="Martin-Cuadrado A.B."/>
            <person name="Molto A.G."/>
            <person name="Heredia I.G."/>
            <person name="Cabrera R."/>
            <person name="Martin J."/>
            <person name="Verdu M."/>
            <person name="Deschamps P."/>
            <person name="Moreira D."/>
            <person name="Lopez-Garcia P."/>
            <person name="Mira A."/>
            <person name="Rodriguez-Valera F."/>
        </authorList>
    </citation>
    <scope>NUCLEOTIDE SEQUENCE</scope>
</reference>
<dbReference type="EMBL" id="GU943139">
    <property type="protein sequence ID" value="ADD96433.1"/>
    <property type="molecule type" value="Genomic_DNA"/>
</dbReference>